<evidence type="ECO:0000256" key="2">
    <source>
        <dbReference type="ARBA" id="ARBA00004496"/>
    </source>
</evidence>
<keyword evidence="13" id="KW-1185">Reference proteome</keyword>
<evidence type="ECO:0000256" key="1">
    <source>
        <dbReference type="ARBA" id="ARBA00004123"/>
    </source>
</evidence>
<dbReference type="FunFam" id="1.25.10.10:FF:000028">
    <property type="entry name" value="Transportin-1 isoform 1"/>
    <property type="match status" value="1"/>
</dbReference>
<dbReference type="InterPro" id="IPR011989">
    <property type="entry name" value="ARM-like"/>
</dbReference>
<feature type="domain" description="IPO4/5-like TPR repeats" evidence="11">
    <location>
        <begin position="109"/>
        <end position="268"/>
    </location>
</feature>
<evidence type="ECO:0000256" key="4">
    <source>
        <dbReference type="ARBA" id="ARBA00022490"/>
    </source>
</evidence>
<dbReference type="Proteomes" id="UP001234581">
    <property type="component" value="Unassembled WGS sequence"/>
</dbReference>
<keyword evidence="6" id="KW-0653">Protein transport</keyword>
<dbReference type="Gene3D" id="1.25.10.10">
    <property type="entry name" value="Leucine-rich Repeat Variant"/>
    <property type="match status" value="2"/>
</dbReference>
<dbReference type="Pfam" id="PF03810">
    <property type="entry name" value="IBN_N"/>
    <property type="match status" value="1"/>
</dbReference>
<comment type="subcellular location">
    <subcellularLocation>
        <location evidence="2">Cytoplasm</location>
    </subcellularLocation>
    <subcellularLocation>
        <location evidence="1">Nucleus</location>
    </subcellularLocation>
</comment>
<dbReference type="AlphaFoldDB" id="A0AAD7UV70"/>
<evidence type="ECO:0000256" key="3">
    <source>
        <dbReference type="ARBA" id="ARBA00022448"/>
    </source>
</evidence>
<accession>A0AAD7UV70</accession>
<evidence type="ECO:0000259" key="10">
    <source>
        <dbReference type="Pfam" id="PF03810"/>
    </source>
</evidence>
<dbReference type="GeneID" id="83217945"/>
<evidence type="ECO:0000256" key="6">
    <source>
        <dbReference type="ARBA" id="ARBA00022927"/>
    </source>
</evidence>
<dbReference type="GO" id="GO:0031267">
    <property type="term" value="F:small GTPase binding"/>
    <property type="evidence" value="ECO:0007669"/>
    <property type="project" value="InterPro"/>
</dbReference>
<evidence type="ECO:0000256" key="7">
    <source>
        <dbReference type="ARBA" id="ARBA00023242"/>
    </source>
</evidence>
<dbReference type="GO" id="GO:0005737">
    <property type="term" value="C:cytoplasm"/>
    <property type="evidence" value="ECO:0007669"/>
    <property type="project" value="UniProtKB-SubCell"/>
</dbReference>
<evidence type="ECO:0000256" key="5">
    <source>
        <dbReference type="ARBA" id="ARBA00022737"/>
    </source>
</evidence>
<organism evidence="12 13">
    <name type="scientific">Lichtheimia ornata</name>
    <dbReference type="NCBI Taxonomy" id="688661"/>
    <lineage>
        <taxon>Eukaryota</taxon>
        <taxon>Fungi</taxon>
        <taxon>Fungi incertae sedis</taxon>
        <taxon>Mucoromycota</taxon>
        <taxon>Mucoromycotina</taxon>
        <taxon>Mucoromycetes</taxon>
        <taxon>Mucorales</taxon>
        <taxon>Lichtheimiaceae</taxon>
        <taxon>Lichtheimia</taxon>
    </lineage>
</organism>
<dbReference type="SUPFAM" id="SSF48371">
    <property type="entry name" value="ARM repeat"/>
    <property type="match status" value="1"/>
</dbReference>
<dbReference type="Pfam" id="PF13513">
    <property type="entry name" value="HEAT_EZ"/>
    <property type="match status" value="1"/>
</dbReference>
<comment type="caution">
    <text evidence="12">The sequence shown here is derived from an EMBL/GenBank/DDBJ whole genome shotgun (WGS) entry which is preliminary data.</text>
</comment>
<protein>
    <recommendedName>
        <fullName evidence="14">Transportin-1</fullName>
    </recommendedName>
</protein>
<feature type="region of interest" description="Disordered" evidence="9">
    <location>
        <begin position="340"/>
        <end position="385"/>
    </location>
</feature>
<sequence length="923" mass="103594">MTPAVSSWQPQDQSLHDLLILLRDAFRSDNRDQLMLQQRLASFNRIPEYNSYLAHILTRMPQQEAYTRAIAGLTLKNNIRSVFNDIPLPVLDHVKACCMETLHNPDPDISVRRTVASVITAIVTRAHPHNCNDIFNHLLEVLTNTTDNPIAIEMGLDTLAKICEDAPQEMGTHDMLDQMIPRVIHFVRHANDPKLRVLAMTATNQFIVTTPPAPALVRHMDEYLSALFALATTKNTNDDTRQQICHALVSMLESCPERLQSCISSVIEYMVYCTRDDNETIALEACDFWMEYCNLVRLRGQLLPHMDNVVAALLSRMVYSEADLLMMEDDDVDATTPANQQLIDPSTVPPPPPHMAQDDSNSATDSADENAIDHHDEDQDDGDLEDDEFYSEWTLRKCSAASLDMLSTTYGPPVVSALLPHLNGRLTSDDWKEREGGILALGAVAEGGMQHLAPHLPEMIPYLIQCLEDPKPLVRSITCWALGRFSVWFVEQAATPEGRRSFFEPLLFNLLRRILDRNKRVQEAACSALSTLEEEASMELVPYLEPILVNLTTAFHTYQHKNLLILYDALGTLAESVGAALKEPKCLFIMLPPLIEKWNRLSDHDAALFPLLECLSSVTTALGTDFAPYAEPVFTRCVKLVATTLQQVFLSDQNPDEYDPPDVDCIVVALGLLSGLVQGLGHLVEPLIANSNPPLLSLLAVCVHDPVSEVLQATNALIGDLAMACFDKLRAFLPPILPELINQISADAEFSAASINAVWAIGEIALRWDPADMQPFVEPILHKLLPLFIHPEIPEALRENISITLGRLGYGCPEMIAPYLAQFLDPWLHTSLALREDTEKDTAFQGLCKMVKMYPQILAAEQFFFLLRVIGGWQRPSQHLEQSFREILEGYKSMLPKEQWQQVWNNLPQEPQRSLSQRYNLML</sequence>
<evidence type="ECO:0000256" key="9">
    <source>
        <dbReference type="SAM" id="MobiDB-lite"/>
    </source>
</evidence>
<keyword evidence="5" id="KW-0677">Repeat</keyword>
<dbReference type="RefSeq" id="XP_058338657.1">
    <property type="nucleotide sequence ID" value="XM_058490521.1"/>
</dbReference>
<dbReference type="GO" id="GO:0006606">
    <property type="term" value="P:protein import into nucleus"/>
    <property type="evidence" value="ECO:0007669"/>
    <property type="project" value="InterPro"/>
</dbReference>
<evidence type="ECO:0000313" key="13">
    <source>
        <dbReference type="Proteomes" id="UP001234581"/>
    </source>
</evidence>
<dbReference type="InterPro" id="IPR001494">
    <property type="entry name" value="Importin-beta_N"/>
</dbReference>
<dbReference type="InterPro" id="IPR016024">
    <property type="entry name" value="ARM-type_fold"/>
</dbReference>
<proteinExistence type="inferred from homology"/>
<keyword evidence="7" id="KW-0539">Nucleus</keyword>
<comment type="similarity">
    <text evidence="8">Belongs to the importin beta family. Importin beta-2 subfamily.</text>
</comment>
<gene>
    <name evidence="12" type="ORF">O0I10_010542</name>
</gene>
<evidence type="ECO:0008006" key="14">
    <source>
        <dbReference type="Google" id="ProtNLM"/>
    </source>
</evidence>
<dbReference type="InterPro" id="IPR040122">
    <property type="entry name" value="Importin_beta"/>
</dbReference>
<dbReference type="InterPro" id="IPR057672">
    <property type="entry name" value="TPR_IPO4/5"/>
</dbReference>
<dbReference type="EMBL" id="JARTCD010000072">
    <property type="protein sequence ID" value="KAJ8653743.1"/>
    <property type="molecule type" value="Genomic_DNA"/>
</dbReference>
<evidence type="ECO:0000313" key="12">
    <source>
        <dbReference type="EMBL" id="KAJ8653743.1"/>
    </source>
</evidence>
<dbReference type="PANTHER" id="PTHR10527">
    <property type="entry name" value="IMPORTIN BETA"/>
    <property type="match status" value="1"/>
</dbReference>
<dbReference type="GO" id="GO:0031981">
    <property type="term" value="C:nuclear lumen"/>
    <property type="evidence" value="ECO:0007669"/>
    <property type="project" value="UniProtKB-ARBA"/>
</dbReference>
<dbReference type="Pfam" id="PF25780">
    <property type="entry name" value="TPR_IPO5"/>
    <property type="match status" value="1"/>
</dbReference>
<reference evidence="12 13" key="1">
    <citation type="submission" date="2023-03" db="EMBL/GenBank/DDBJ databases">
        <title>Genome sequence of Lichtheimia ornata CBS 291.66.</title>
        <authorList>
            <person name="Mohabir J.T."/>
            <person name="Shea T.P."/>
            <person name="Kurbessoian T."/>
            <person name="Berby B."/>
            <person name="Fontaine J."/>
            <person name="Livny J."/>
            <person name="Gnirke A."/>
            <person name="Stajich J.E."/>
            <person name="Cuomo C.A."/>
        </authorList>
    </citation>
    <scope>NUCLEOTIDE SEQUENCE [LARGE SCALE GENOMIC DNA]</scope>
    <source>
        <strain evidence="12">CBS 291.66</strain>
    </source>
</reference>
<keyword evidence="4" id="KW-0963">Cytoplasm</keyword>
<name>A0AAD7UV70_9FUNG</name>
<feature type="domain" description="Importin N-terminal" evidence="10">
    <location>
        <begin position="37"/>
        <end position="101"/>
    </location>
</feature>
<evidence type="ECO:0000259" key="11">
    <source>
        <dbReference type="Pfam" id="PF25780"/>
    </source>
</evidence>
<evidence type="ECO:0000256" key="8">
    <source>
        <dbReference type="ARBA" id="ARBA00038423"/>
    </source>
</evidence>
<keyword evidence="3" id="KW-0813">Transport</keyword>